<dbReference type="InterPro" id="IPR006483">
    <property type="entry name" value="CRISPR-assoc_Cas3_HD"/>
</dbReference>
<dbReference type="PANTHER" id="PTHR47959:SF16">
    <property type="entry name" value="CRISPR-ASSOCIATED NUCLEASE_HELICASE CAS3-RELATED"/>
    <property type="match status" value="1"/>
</dbReference>
<dbReference type="GO" id="GO:0046872">
    <property type="term" value="F:metal ion binding"/>
    <property type="evidence" value="ECO:0007669"/>
    <property type="project" value="UniProtKB-KW"/>
</dbReference>
<dbReference type="CDD" id="cd09641">
    <property type="entry name" value="Cas3''_I"/>
    <property type="match status" value="1"/>
</dbReference>
<organism evidence="13">
    <name type="scientific">Tepidanaerobacter syntrophicus</name>
    <dbReference type="NCBI Taxonomy" id="224999"/>
    <lineage>
        <taxon>Bacteria</taxon>
        <taxon>Bacillati</taxon>
        <taxon>Bacillota</taxon>
        <taxon>Clostridia</taxon>
        <taxon>Thermosediminibacterales</taxon>
        <taxon>Tepidanaerobacteraceae</taxon>
        <taxon>Tepidanaerobacter</taxon>
    </lineage>
</organism>
<dbReference type="NCBIfam" id="TIGR01596">
    <property type="entry name" value="cas3_HD"/>
    <property type="match status" value="1"/>
</dbReference>
<comment type="similarity">
    <text evidence="2">In the central section; belongs to the CRISPR-associated helicase Cas3 family.</text>
</comment>
<keyword evidence="7 13" id="KW-0347">Helicase</keyword>
<evidence type="ECO:0000313" key="13">
    <source>
        <dbReference type="EMBL" id="GAQ24765.1"/>
    </source>
</evidence>
<keyword evidence="14" id="KW-1185">Reference proteome</keyword>
<dbReference type="AlphaFoldDB" id="A0A0U9HDL3"/>
<dbReference type="Gene3D" id="3.40.50.300">
    <property type="entry name" value="P-loop containing nucleotide triphosphate hydrolases"/>
    <property type="match status" value="2"/>
</dbReference>
<gene>
    <name evidence="13" type="ORF">TSYNT_6145</name>
</gene>
<dbReference type="Pfam" id="PF22590">
    <property type="entry name" value="Cas3-like_C_2"/>
    <property type="match status" value="1"/>
</dbReference>
<dbReference type="GO" id="GO:0005829">
    <property type="term" value="C:cytosol"/>
    <property type="evidence" value="ECO:0007669"/>
    <property type="project" value="TreeGrafter"/>
</dbReference>
<dbReference type="InterPro" id="IPR027417">
    <property type="entry name" value="P-loop_NTPase"/>
</dbReference>
<dbReference type="InterPro" id="IPR001650">
    <property type="entry name" value="Helicase_C-like"/>
</dbReference>
<dbReference type="SMART" id="SM00487">
    <property type="entry name" value="DEXDc"/>
    <property type="match status" value="1"/>
</dbReference>
<keyword evidence="3" id="KW-0540">Nuclease</keyword>
<keyword evidence="5" id="KW-0547">Nucleotide-binding</keyword>
<dbReference type="GO" id="GO:0051607">
    <property type="term" value="P:defense response to virus"/>
    <property type="evidence" value="ECO:0007669"/>
    <property type="project" value="UniProtKB-KW"/>
</dbReference>
<keyword evidence="8" id="KW-0067">ATP-binding</keyword>
<dbReference type="InterPro" id="IPR006474">
    <property type="entry name" value="Helicase_Cas3_CRISPR-ass_core"/>
</dbReference>
<feature type="domain" description="Helicase ATP-binding" evidence="11">
    <location>
        <begin position="262"/>
        <end position="443"/>
    </location>
</feature>
<dbReference type="InterPro" id="IPR038257">
    <property type="entry name" value="CRISPR-assoc_Cas3_HD_sf"/>
</dbReference>
<dbReference type="SUPFAM" id="SSF52540">
    <property type="entry name" value="P-loop containing nucleoside triphosphate hydrolases"/>
    <property type="match status" value="1"/>
</dbReference>
<dbReference type="NCBIfam" id="TIGR01587">
    <property type="entry name" value="cas3_core"/>
    <property type="match status" value="1"/>
</dbReference>
<evidence type="ECO:0000256" key="10">
    <source>
        <dbReference type="ARBA" id="ARBA00038437"/>
    </source>
</evidence>
<dbReference type="PANTHER" id="PTHR47959">
    <property type="entry name" value="ATP-DEPENDENT RNA HELICASE RHLE-RELATED"/>
    <property type="match status" value="1"/>
</dbReference>
<reference evidence="13" key="1">
    <citation type="journal article" date="2016" name="Genome Announc.">
        <title>Draft Genome Sequence of the Syntrophic Lactate-Degrading Bacterium Tepidanaerobacter syntrophicus JLT.</title>
        <authorList>
            <person name="Matsuura N."/>
            <person name="Ohashi A."/>
            <person name="Tourlousse D.M."/>
            <person name="Sekiguchi Y."/>
        </authorList>
    </citation>
    <scope>NUCLEOTIDE SEQUENCE [LARGE SCALE GENOMIC DNA]</scope>
    <source>
        <strain evidence="13">JL</strain>
    </source>
</reference>
<proteinExistence type="inferred from homology"/>
<dbReference type="GO" id="GO:0003676">
    <property type="term" value="F:nucleic acid binding"/>
    <property type="evidence" value="ECO:0007669"/>
    <property type="project" value="InterPro"/>
</dbReference>
<keyword evidence="4" id="KW-0479">Metal-binding</keyword>
<accession>A0A0U9HDL3</accession>
<dbReference type="InterPro" id="IPR050079">
    <property type="entry name" value="DEAD_box_RNA_helicase"/>
</dbReference>
<evidence type="ECO:0000259" key="11">
    <source>
        <dbReference type="PROSITE" id="PS51192"/>
    </source>
</evidence>
<dbReference type="GO" id="GO:0005524">
    <property type="term" value="F:ATP binding"/>
    <property type="evidence" value="ECO:0007669"/>
    <property type="project" value="UniProtKB-KW"/>
</dbReference>
<name>A0A0U9HDL3_9FIRM</name>
<dbReference type="GO" id="GO:0003724">
    <property type="term" value="F:RNA helicase activity"/>
    <property type="evidence" value="ECO:0007669"/>
    <property type="project" value="TreeGrafter"/>
</dbReference>
<dbReference type="SMART" id="SM00490">
    <property type="entry name" value="HELICc"/>
    <property type="match status" value="1"/>
</dbReference>
<evidence type="ECO:0000256" key="7">
    <source>
        <dbReference type="ARBA" id="ARBA00022806"/>
    </source>
</evidence>
<evidence type="ECO:0000256" key="6">
    <source>
        <dbReference type="ARBA" id="ARBA00022801"/>
    </source>
</evidence>
<evidence type="ECO:0000256" key="9">
    <source>
        <dbReference type="ARBA" id="ARBA00023118"/>
    </source>
</evidence>
<dbReference type="Pfam" id="PF18019">
    <property type="entry name" value="Cas3_HD"/>
    <property type="match status" value="1"/>
</dbReference>
<evidence type="ECO:0000259" key="12">
    <source>
        <dbReference type="PROSITE" id="PS51643"/>
    </source>
</evidence>
<comment type="similarity">
    <text evidence="1">In the N-terminal section; belongs to the CRISPR-associated nuclease Cas3-HD family.</text>
</comment>
<sequence length="746" mass="87500">MYYAKPINGEKGSYYYHVSKVYETFENELKETLKYLTPLLNRCGETPEQYEQKMKIAILMHDFGKLNCNFQEVMRTIIRGEKVNKKYHFRHELLSFYYMLPFAGEWKKQKADFGYPLFAVISHHKQIDQRFDSFEREFNKKNWPLLSNEEIEYGCKLLDEYHGIRPQIPLNTESFPLTIKLILENIFSLLSMEERGAFKTISRYDLRLLYAIAKGQLQYCDWMASSEEEIRKYTLTQDELIQRLKKKLEEEGRTYVERPFHKKCAQAQGDVIAIAPTGSGKTEASLLWAAQFDSKKIIFCMPTKVTSNSIYERMKKYYFNPKVCGLSHSGANTYFALQENDALPSFTLLHGKALIPSVMVSTVDQILTSGFNSTLWGLKEYALINSTVIFDEIQSYDTFTLALITQTIKKIKTLGGRVMLMSATFPKFLLKHFQDLLDIEKPIIAEELMDRKSNTWRYIEKNLEDIRDEIEEYLQQGKKVALVVNDIETAKREYDYWHEKNESLRVLCLHSEFTMEDRMKKEALLLEGSKDYQLVIATQVLEVSLDVSFEIMFSECAPIDSLVQRAGRCNRHLEFENSEFIVFDPSEISIKYVYKDSRAILEKTQTILKLKQKKLAEREIIDMIEEVYDGFDIYDENYEEGLQLYQNIADELFIFDLPIDEKLATRRFDIIKVAIIPTIFKEKVEELYAEKEYAKIPLYEVPVTYSKYRRWIAATRVEDEQCPLPFCEVEYSAERGIKYDDSPSII</sequence>
<feature type="domain" description="HD Cas3-type" evidence="12">
    <location>
        <begin position="26"/>
        <end position="223"/>
    </location>
</feature>
<dbReference type="EMBL" id="DF977000">
    <property type="protein sequence ID" value="GAQ24765.1"/>
    <property type="molecule type" value="Genomic_DNA"/>
</dbReference>
<dbReference type="Gene3D" id="1.10.3210.30">
    <property type="match status" value="1"/>
</dbReference>
<keyword evidence="6" id="KW-0378">Hydrolase</keyword>
<keyword evidence="13" id="KW-0255">Endonuclease</keyword>
<dbReference type="InterPro" id="IPR011545">
    <property type="entry name" value="DEAD/DEAH_box_helicase_dom"/>
</dbReference>
<dbReference type="RefSeq" id="WP_059031897.1">
    <property type="nucleotide sequence ID" value="NZ_DF977000.1"/>
</dbReference>
<keyword evidence="9" id="KW-0051">Antiviral defense</keyword>
<dbReference type="InterPro" id="IPR014001">
    <property type="entry name" value="Helicase_ATP-bd"/>
</dbReference>
<dbReference type="STRING" id="224999.GCA_001485475_00771"/>
<dbReference type="Pfam" id="PF00270">
    <property type="entry name" value="DEAD"/>
    <property type="match status" value="1"/>
</dbReference>
<evidence type="ECO:0000256" key="2">
    <source>
        <dbReference type="ARBA" id="ARBA00009046"/>
    </source>
</evidence>
<dbReference type="PROSITE" id="PS51643">
    <property type="entry name" value="HD_CAS3"/>
    <property type="match status" value="1"/>
</dbReference>
<comment type="similarity">
    <text evidence="10">Belongs to the DEAD box helicase family.</text>
</comment>
<evidence type="ECO:0000256" key="1">
    <source>
        <dbReference type="ARBA" id="ARBA00006847"/>
    </source>
</evidence>
<dbReference type="GO" id="GO:0004519">
    <property type="term" value="F:endonuclease activity"/>
    <property type="evidence" value="ECO:0007669"/>
    <property type="project" value="UniProtKB-KW"/>
</dbReference>
<evidence type="ECO:0000256" key="5">
    <source>
        <dbReference type="ARBA" id="ARBA00022741"/>
    </source>
</evidence>
<dbReference type="PROSITE" id="PS51192">
    <property type="entry name" value="HELICASE_ATP_BIND_1"/>
    <property type="match status" value="1"/>
</dbReference>
<dbReference type="GO" id="GO:0016787">
    <property type="term" value="F:hydrolase activity"/>
    <property type="evidence" value="ECO:0007669"/>
    <property type="project" value="UniProtKB-KW"/>
</dbReference>
<evidence type="ECO:0000256" key="8">
    <source>
        <dbReference type="ARBA" id="ARBA00022840"/>
    </source>
</evidence>
<dbReference type="Proteomes" id="UP000062160">
    <property type="component" value="Unassembled WGS sequence"/>
</dbReference>
<protein>
    <submittedName>
        <fullName evidence="13">CRISPR-associated endonuclease/helicase Cas3</fullName>
    </submittedName>
</protein>
<evidence type="ECO:0000313" key="14">
    <source>
        <dbReference type="Proteomes" id="UP000062160"/>
    </source>
</evidence>
<dbReference type="OrthoDB" id="9810236at2"/>
<dbReference type="InterPro" id="IPR054712">
    <property type="entry name" value="Cas3-like_dom"/>
</dbReference>
<evidence type="ECO:0000256" key="4">
    <source>
        <dbReference type="ARBA" id="ARBA00022723"/>
    </source>
</evidence>
<evidence type="ECO:0000256" key="3">
    <source>
        <dbReference type="ARBA" id="ARBA00022722"/>
    </source>
</evidence>